<feature type="domain" description="Glutaredoxin" evidence="1">
    <location>
        <begin position="15"/>
        <end position="67"/>
    </location>
</feature>
<keyword evidence="3" id="KW-1185">Reference proteome</keyword>
<proteinExistence type="predicted"/>
<protein>
    <submittedName>
        <fullName evidence="2">Glutaredoxin family protein</fullName>
    </submittedName>
</protein>
<dbReference type="InterPro" id="IPR036249">
    <property type="entry name" value="Thioredoxin-like_sf"/>
</dbReference>
<dbReference type="PANTHER" id="PTHR34386:SF1">
    <property type="entry name" value="GLUTAREDOXIN-LIKE PROTEIN NRDH"/>
    <property type="match status" value="1"/>
</dbReference>
<name>A0ABP9SVW7_9MICC</name>
<gene>
    <name evidence="2" type="ORF">GCM10023346_46570</name>
</gene>
<dbReference type="InterPro" id="IPR002109">
    <property type="entry name" value="Glutaredoxin"/>
</dbReference>
<dbReference type="CDD" id="cd02976">
    <property type="entry name" value="NrdH"/>
    <property type="match status" value="1"/>
</dbReference>
<dbReference type="Pfam" id="PF00462">
    <property type="entry name" value="Glutaredoxin"/>
    <property type="match status" value="1"/>
</dbReference>
<evidence type="ECO:0000313" key="2">
    <source>
        <dbReference type="EMBL" id="GAA5201677.1"/>
    </source>
</evidence>
<evidence type="ECO:0000313" key="3">
    <source>
        <dbReference type="Proteomes" id="UP001500200"/>
    </source>
</evidence>
<dbReference type="EMBL" id="BAABKK010000038">
    <property type="protein sequence ID" value="GAA5201677.1"/>
    <property type="molecule type" value="Genomic_DNA"/>
</dbReference>
<evidence type="ECO:0000259" key="1">
    <source>
        <dbReference type="Pfam" id="PF00462"/>
    </source>
</evidence>
<dbReference type="Gene3D" id="3.40.30.10">
    <property type="entry name" value="Glutaredoxin"/>
    <property type="match status" value="1"/>
</dbReference>
<reference evidence="3" key="1">
    <citation type="journal article" date="2019" name="Int. J. Syst. Evol. Microbiol.">
        <title>The Global Catalogue of Microorganisms (GCM) 10K type strain sequencing project: providing services to taxonomists for standard genome sequencing and annotation.</title>
        <authorList>
            <consortium name="The Broad Institute Genomics Platform"/>
            <consortium name="The Broad Institute Genome Sequencing Center for Infectious Disease"/>
            <person name="Wu L."/>
            <person name="Ma J."/>
        </authorList>
    </citation>
    <scope>NUCLEOTIDE SEQUENCE [LARGE SCALE GENOMIC DNA]</scope>
    <source>
        <strain evidence="3">JCM 18514</strain>
    </source>
</reference>
<dbReference type="RefSeq" id="WP_345453264.1">
    <property type="nucleotide sequence ID" value="NZ_BAABKK010000038.1"/>
</dbReference>
<dbReference type="Proteomes" id="UP001500200">
    <property type="component" value="Unassembled WGS sequence"/>
</dbReference>
<organism evidence="2 3">
    <name type="scientific">Arthrobacter gyeryongensis</name>
    <dbReference type="NCBI Taxonomy" id="1650592"/>
    <lineage>
        <taxon>Bacteria</taxon>
        <taxon>Bacillati</taxon>
        <taxon>Actinomycetota</taxon>
        <taxon>Actinomycetes</taxon>
        <taxon>Micrococcales</taxon>
        <taxon>Micrococcaceae</taxon>
        <taxon>Arthrobacter</taxon>
    </lineage>
</organism>
<dbReference type="PANTHER" id="PTHR34386">
    <property type="entry name" value="GLUTAREDOXIN"/>
    <property type="match status" value="1"/>
</dbReference>
<dbReference type="InterPro" id="IPR051548">
    <property type="entry name" value="Grx-like_ET"/>
</dbReference>
<comment type="caution">
    <text evidence="2">The sequence shown here is derived from an EMBL/GenBank/DDBJ whole genome shotgun (WGS) entry which is preliminary data.</text>
</comment>
<dbReference type="PROSITE" id="PS51354">
    <property type="entry name" value="GLUTAREDOXIN_2"/>
    <property type="match status" value="1"/>
</dbReference>
<dbReference type="SUPFAM" id="SSF52833">
    <property type="entry name" value="Thioredoxin-like"/>
    <property type="match status" value="1"/>
</dbReference>
<sequence>MTSSNLSTETVAEYTVYTKPACSQCDETKAYFDRKGIAFHEVDVTTNEGAFEYITEELGYSQVPVVVNNADDEDHWAGLRRDKLVQAAMHHKAA</sequence>
<accession>A0ABP9SVW7</accession>